<evidence type="ECO:0000313" key="3">
    <source>
        <dbReference type="EMBL" id="OAI27884.1"/>
    </source>
</evidence>
<dbReference type="PANTHER" id="PTHR45615">
    <property type="entry name" value="MYOSIN HEAVY CHAIN, NON-MUSCLE"/>
    <property type="match status" value="1"/>
</dbReference>
<dbReference type="Pfam" id="PF12128">
    <property type="entry name" value="DUF3584"/>
    <property type="match status" value="1"/>
</dbReference>
<proteinExistence type="predicted"/>
<name>A0AA91I633_9GAMM</name>
<keyword evidence="4" id="KW-1185">Reference proteome</keyword>
<feature type="coiled-coil region" evidence="1">
    <location>
        <begin position="475"/>
        <end position="537"/>
    </location>
</feature>
<feature type="compositionally biased region" description="Polar residues" evidence="2">
    <location>
        <begin position="288"/>
        <end position="303"/>
    </location>
</feature>
<dbReference type="InterPro" id="IPR021979">
    <property type="entry name" value="DUF3584"/>
</dbReference>
<feature type="coiled-coil region" evidence="1">
    <location>
        <begin position="631"/>
        <end position="794"/>
    </location>
</feature>
<evidence type="ECO:0000256" key="1">
    <source>
        <dbReference type="SAM" id="Coils"/>
    </source>
</evidence>
<gene>
    <name evidence="3" type="ORF">A1356_07835</name>
</gene>
<protein>
    <recommendedName>
        <fullName evidence="5">ATP-binding protein</fullName>
    </recommendedName>
</protein>
<dbReference type="EMBL" id="LUUL01000061">
    <property type="protein sequence ID" value="OAI27884.1"/>
    <property type="molecule type" value="Genomic_DNA"/>
</dbReference>
<evidence type="ECO:0008006" key="5">
    <source>
        <dbReference type="Google" id="ProtNLM"/>
    </source>
</evidence>
<evidence type="ECO:0000313" key="4">
    <source>
        <dbReference type="Proteomes" id="UP000077734"/>
    </source>
</evidence>
<dbReference type="Proteomes" id="UP000077734">
    <property type="component" value="Unassembled WGS sequence"/>
</dbReference>
<sequence>MGSFALTRLILIDSYKPGTLQEVRLEGHTNLNGVNGAGKTTLLRLIPLFFGERPGRLVPKSKVTDSFAKHYLPNESSYIIFEYRRDQQICMVVIYASLNEEGLCYRFVDKGFDRDDFLETRLDGSCYPISCRDLKRHLDKRHINCSNQLTSCSDYRTVIQNLPHSKGQELRNLIARYSFCQGSAGRRLKDIEKIVSGMLQRSTDFADLREMLVNCIDENRDSISLDISMDKLEDWYKEYRAYQHSEAEREQAAELSELAAEQEQFKTRFGELHKSLLLLRERYRQQHQGQQERLTRSEQSLESLKSDWETHEQEMQSVLAMQRAELTSQEKQKTQLENEKAEWDAKDIQRSIRQAEQQPVFVDNLAREQQHYEKLTSEVQDINAQFSAIKADTEKGYAEQRHQYERQIQEVRAEASEDEAKHRAEHNQAREQLRAANNGEQEKLHGSAGEVQGKLGALNAQIAQIQPDPDLLQIREAKLELQQSLQLKLEEAKTEVAGINKRIKANQEAVESALEQKRNYQTEKQSIDEAISRLKRQLDTEADTLLRFLREHQPGWTQDIAKVVNSELLLRDDLEPALAENSKGLYGVSLNLDVLSADLAADEQQIRVLLSEHEHRLRELAGLDEQADQQLTALKKTDTQLRKQCQQAESEQGRLQNGLNSIKSELASLKLQIENSKRQRAQQLQTEKVAVEEALNEIKTQLGDLKRQLQQDEKRLAAELDIAIARIKQTAEQQVEHIKHDIASLNSQEQQALQQLEQQRLNSLKTRQIDVDALQQLEARIDTLKKQLKAAKIAAETVSDYRRWEQLHWSGYAELCNAIRGLTADHRQTEAQFAAAKQRYQQLSSELKAEQGRLIAALQKLDHEMKTLEQLLEDCSAYARYAPNVVSFDESHTLALLQGEYRTLNEAFKNQHRMLLAKLRHLKQILARYPGTGPAKYYSSQENELGLDSDETAWLSPILNWYDTAHQDLRSLLVNQANLFGAVIRNYQQALEHFDRGIDSLSRRLTRHIDSNIRFDKIESIQGRLTSKVQSLGYWQQIVAFTKQYDDWNRNSDGRLPGEPFADMVRLVAEQMPGKGRVEMKLVSLLELEIIVSENGRSKRATHAEELQQISSHGLSYLILCVFFIALVNMIRKDQPLNIIWPMDELKELHQVNIEVLLELLSNNGITLLSAFPDPDPDVLRLFKNRYQVVGQRELVEMEIDDAYLAELAPMVRELANV</sequence>
<dbReference type="Gene3D" id="3.40.50.300">
    <property type="entry name" value="P-loop containing nucleotide triphosphate hydrolases"/>
    <property type="match status" value="1"/>
</dbReference>
<evidence type="ECO:0000256" key="2">
    <source>
        <dbReference type="SAM" id="MobiDB-lite"/>
    </source>
</evidence>
<comment type="caution">
    <text evidence="3">The sequence shown here is derived from an EMBL/GenBank/DDBJ whole genome shotgun (WGS) entry which is preliminary data.</text>
</comment>
<dbReference type="SUPFAM" id="SSF52540">
    <property type="entry name" value="P-loop containing nucleoside triphosphate hydrolases"/>
    <property type="match status" value="1"/>
</dbReference>
<feature type="compositionally biased region" description="Basic and acidic residues" evidence="2">
    <location>
        <begin position="304"/>
        <end position="314"/>
    </location>
</feature>
<feature type="coiled-coil region" evidence="1">
    <location>
        <begin position="819"/>
        <end position="878"/>
    </location>
</feature>
<reference evidence="3 4" key="1">
    <citation type="submission" date="2016-03" db="EMBL/GenBank/DDBJ databases">
        <authorList>
            <person name="Heylen K."/>
            <person name="De Vos P."/>
            <person name="Vekeman B."/>
        </authorList>
    </citation>
    <scope>NUCLEOTIDE SEQUENCE [LARGE SCALE GENOMIC DNA]</scope>
    <source>
        <strain evidence="3 4">R-49807</strain>
    </source>
</reference>
<dbReference type="RefSeq" id="WP_064025884.1">
    <property type="nucleotide sequence ID" value="NZ_LUUL01000061.1"/>
</dbReference>
<dbReference type="AlphaFoldDB" id="A0AA91I633"/>
<feature type="region of interest" description="Disordered" evidence="2">
    <location>
        <begin position="288"/>
        <end position="315"/>
    </location>
</feature>
<keyword evidence="1" id="KW-0175">Coiled coil</keyword>
<dbReference type="InterPro" id="IPR027417">
    <property type="entry name" value="P-loop_NTPase"/>
</dbReference>
<accession>A0AA91I633</accession>
<dbReference type="PANTHER" id="PTHR45615:SF80">
    <property type="entry name" value="GRIP DOMAIN-CONTAINING PROTEIN"/>
    <property type="match status" value="1"/>
</dbReference>
<organism evidence="3 4">
    <name type="scientific">Methylomonas koyamae</name>
    <dbReference type="NCBI Taxonomy" id="702114"/>
    <lineage>
        <taxon>Bacteria</taxon>
        <taxon>Pseudomonadati</taxon>
        <taxon>Pseudomonadota</taxon>
        <taxon>Gammaproteobacteria</taxon>
        <taxon>Methylococcales</taxon>
        <taxon>Methylococcaceae</taxon>
        <taxon>Methylomonas</taxon>
    </lineage>
</organism>